<keyword evidence="1" id="KW-1133">Transmembrane helix</keyword>
<evidence type="ECO:0000313" key="2">
    <source>
        <dbReference type="EMBL" id="RBA48396.1"/>
    </source>
</evidence>
<proteinExistence type="predicted"/>
<evidence type="ECO:0000256" key="1">
    <source>
        <dbReference type="SAM" id="Phobius"/>
    </source>
</evidence>
<accession>A0A365PJN1</accession>
<dbReference type="Proteomes" id="UP000253688">
    <property type="component" value="Unassembled WGS sequence"/>
</dbReference>
<feature type="transmembrane region" description="Helical" evidence="1">
    <location>
        <begin position="53"/>
        <end position="76"/>
    </location>
</feature>
<reference evidence="2 3" key="1">
    <citation type="submission" date="2018-04" db="EMBL/GenBank/DDBJ databases">
        <title>Acinetobacter junii Genome sequencing and assembly.</title>
        <authorList>
            <person name="Su J."/>
            <person name="Rensing C."/>
            <person name="Mazhar H.S."/>
        </authorList>
    </citation>
    <scope>NUCLEOTIDE SEQUENCE [LARGE SCALE GENOMIC DNA]</scope>
    <source>
        <strain evidence="2 3">SC22</strain>
    </source>
</reference>
<keyword evidence="1" id="KW-0472">Membrane</keyword>
<gene>
    <name evidence="2" type="ORF">DC346_06760</name>
</gene>
<comment type="caution">
    <text evidence="2">The sequence shown here is derived from an EMBL/GenBank/DDBJ whole genome shotgun (WGS) entry which is preliminary data.</text>
</comment>
<keyword evidence="1" id="KW-0812">Transmembrane</keyword>
<evidence type="ECO:0000313" key="3">
    <source>
        <dbReference type="Proteomes" id="UP000253688"/>
    </source>
</evidence>
<sequence>MESIFETFFTLLFQIIRFFLHIIFEVVIEGLIRGTGYCVVSVYRLRRHVDIESTEVFIVGFITWGMVIFLAIYFFLLI</sequence>
<organism evidence="2 3">
    <name type="scientific">Acinetobacter junii</name>
    <dbReference type="NCBI Taxonomy" id="40215"/>
    <lineage>
        <taxon>Bacteria</taxon>
        <taxon>Pseudomonadati</taxon>
        <taxon>Pseudomonadota</taxon>
        <taxon>Gammaproteobacteria</taxon>
        <taxon>Moraxellales</taxon>
        <taxon>Moraxellaceae</taxon>
        <taxon>Acinetobacter</taxon>
    </lineage>
</organism>
<name>A0A365PJN1_ACIJU</name>
<dbReference type="AlphaFoldDB" id="A0A365PJN1"/>
<dbReference type="EMBL" id="QEWH01000034">
    <property type="protein sequence ID" value="RBA48396.1"/>
    <property type="molecule type" value="Genomic_DNA"/>
</dbReference>
<feature type="transmembrane region" description="Helical" evidence="1">
    <location>
        <begin position="12"/>
        <end position="32"/>
    </location>
</feature>
<protein>
    <submittedName>
        <fullName evidence="2">Uncharacterized protein</fullName>
    </submittedName>
</protein>